<keyword evidence="7" id="KW-0233">DNA recombination</keyword>
<name>A0A7W7YER6_9BACT</name>
<dbReference type="GO" id="GO:0006260">
    <property type="term" value="P:DNA replication"/>
    <property type="evidence" value="ECO:0007669"/>
    <property type="project" value="UniProtKB-KW"/>
</dbReference>
<evidence type="ECO:0000256" key="2">
    <source>
        <dbReference type="ARBA" id="ARBA00011322"/>
    </source>
</evidence>
<keyword evidence="5 7" id="KW-0378">Hydrolase</keyword>
<dbReference type="InterPro" id="IPR041796">
    <property type="entry name" value="Mre11_N"/>
</dbReference>
<dbReference type="InterPro" id="IPR050535">
    <property type="entry name" value="DNA_Repair-Maintenance_Comp"/>
</dbReference>
<feature type="domain" description="Calcineurin-like phosphoesterase" evidence="8">
    <location>
        <begin position="1"/>
        <end position="219"/>
    </location>
</feature>
<dbReference type="SUPFAM" id="SSF56300">
    <property type="entry name" value="Metallo-dependent phosphatases"/>
    <property type="match status" value="1"/>
</dbReference>
<dbReference type="InterPro" id="IPR004593">
    <property type="entry name" value="SbcD"/>
</dbReference>
<dbReference type="InterPro" id="IPR004843">
    <property type="entry name" value="Calcineurin-like_PHP"/>
</dbReference>
<dbReference type="GO" id="GO:0004519">
    <property type="term" value="F:endonuclease activity"/>
    <property type="evidence" value="ECO:0007669"/>
    <property type="project" value="UniProtKB-KW"/>
</dbReference>
<protein>
    <recommendedName>
        <fullName evidence="3 7">Nuclease SbcCD subunit D</fullName>
    </recommendedName>
</protein>
<comment type="similarity">
    <text evidence="1 7">Belongs to the SbcD family.</text>
</comment>
<evidence type="ECO:0000259" key="9">
    <source>
        <dbReference type="Pfam" id="PF12320"/>
    </source>
</evidence>
<evidence type="ECO:0000256" key="4">
    <source>
        <dbReference type="ARBA" id="ARBA00022722"/>
    </source>
</evidence>
<dbReference type="GO" id="GO:0008408">
    <property type="term" value="F:3'-5' exonuclease activity"/>
    <property type="evidence" value="ECO:0007669"/>
    <property type="project" value="InterPro"/>
</dbReference>
<dbReference type="PANTHER" id="PTHR30337">
    <property type="entry name" value="COMPONENT OF ATP-DEPENDENT DSDNA EXONUCLEASE"/>
    <property type="match status" value="1"/>
</dbReference>
<dbReference type="Proteomes" id="UP000590740">
    <property type="component" value="Unassembled WGS sequence"/>
</dbReference>
<evidence type="ECO:0000259" key="8">
    <source>
        <dbReference type="Pfam" id="PF00149"/>
    </source>
</evidence>
<evidence type="ECO:0000313" key="10">
    <source>
        <dbReference type="EMBL" id="MBB5034823.1"/>
    </source>
</evidence>
<dbReference type="Gene3D" id="3.60.21.10">
    <property type="match status" value="1"/>
</dbReference>
<dbReference type="Pfam" id="PF12320">
    <property type="entry name" value="SbcD_C"/>
    <property type="match status" value="1"/>
</dbReference>
<comment type="subunit">
    <text evidence="2 7">Heterodimer of SbcC and SbcD.</text>
</comment>
<comment type="caution">
    <text evidence="10">The sequence shown here is derived from an EMBL/GenBank/DDBJ whole genome shotgun (WGS) entry which is preliminary data.</text>
</comment>
<evidence type="ECO:0000256" key="6">
    <source>
        <dbReference type="ARBA" id="ARBA00022839"/>
    </source>
</evidence>
<dbReference type="CDD" id="cd00840">
    <property type="entry name" value="MPP_Mre11_N"/>
    <property type="match status" value="1"/>
</dbReference>
<dbReference type="NCBIfam" id="TIGR00619">
    <property type="entry name" value="sbcd"/>
    <property type="match status" value="1"/>
</dbReference>
<dbReference type="AlphaFoldDB" id="A0A7W7YER6"/>
<proteinExistence type="inferred from homology"/>
<evidence type="ECO:0000256" key="3">
    <source>
        <dbReference type="ARBA" id="ARBA00013365"/>
    </source>
</evidence>
<dbReference type="EMBL" id="JACHIG010000011">
    <property type="protein sequence ID" value="MBB5034823.1"/>
    <property type="molecule type" value="Genomic_DNA"/>
</dbReference>
<dbReference type="InterPro" id="IPR026843">
    <property type="entry name" value="SbcD_C"/>
</dbReference>
<dbReference type="Pfam" id="PF00149">
    <property type="entry name" value="Metallophos"/>
    <property type="match status" value="1"/>
</dbReference>
<keyword evidence="4 7" id="KW-0540">Nuclease</keyword>
<dbReference type="RefSeq" id="WP_184342988.1">
    <property type="nucleotide sequence ID" value="NZ_JACHIG010000011.1"/>
</dbReference>
<accession>A0A7W7YER6</accession>
<dbReference type="InterPro" id="IPR029052">
    <property type="entry name" value="Metallo-depent_PP-like"/>
</dbReference>
<keyword evidence="7" id="KW-0235">DNA replication</keyword>
<dbReference type="PANTHER" id="PTHR30337:SF0">
    <property type="entry name" value="NUCLEASE SBCCD SUBUNIT D"/>
    <property type="match status" value="1"/>
</dbReference>
<evidence type="ECO:0000256" key="1">
    <source>
        <dbReference type="ARBA" id="ARBA00010555"/>
    </source>
</evidence>
<keyword evidence="6 7" id="KW-0269">Exonuclease</keyword>
<gene>
    <name evidence="7" type="primary">sbcD</name>
    <name evidence="10" type="ORF">HNQ65_004431</name>
</gene>
<evidence type="ECO:0000313" key="11">
    <source>
        <dbReference type="Proteomes" id="UP000590740"/>
    </source>
</evidence>
<evidence type="ECO:0000256" key="5">
    <source>
        <dbReference type="ARBA" id="ARBA00022801"/>
    </source>
</evidence>
<sequence length="383" mass="41740">MRILHTADWHLGARLIERDRLADHAVFCDWLIETLHEEKIDALLLSGDVFDSANPPQDAVGLYFDFLKRLADLKTVKAVITGGNHDSASHLNAPRELLKRFEVHVFGQAGENVVDLGGAVVAAVPFLRERDLRQATSGEAMTEVQAQVRAAIQGHYASQLNTCRAAAGKRPVIAMGHLTVLGATTCDSERDIHIGNLGAVGADVFAGFDYTALGHLHRPQKVAGMETVRYSGSPIALSFSEAGDKKSVVILDTQGEGMDIRIAPIPTSRLLTRVNVSRASLTEDLASVPEASWAEVTVKLDAPEADLDRQVREAAGGRFEVLKVLADLPPSQMQSWQHTGPALNELQPREVFRELIKEKQIAGEELCAVFDELLAIREQKLTA</sequence>
<feature type="domain" description="Nuclease SbcCD subunit D C-terminal" evidence="9">
    <location>
        <begin position="273"/>
        <end position="359"/>
    </location>
</feature>
<keyword evidence="7" id="KW-0255">Endonuclease</keyword>
<organism evidence="10 11">
    <name type="scientific">Prosthecobacter vanneervenii</name>
    <dbReference type="NCBI Taxonomy" id="48466"/>
    <lineage>
        <taxon>Bacteria</taxon>
        <taxon>Pseudomonadati</taxon>
        <taxon>Verrucomicrobiota</taxon>
        <taxon>Verrucomicrobiia</taxon>
        <taxon>Verrucomicrobiales</taxon>
        <taxon>Verrucomicrobiaceae</taxon>
        <taxon>Prosthecobacter</taxon>
    </lineage>
</organism>
<keyword evidence="11" id="KW-1185">Reference proteome</keyword>
<evidence type="ECO:0000256" key="7">
    <source>
        <dbReference type="RuleBase" id="RU363069"/>
    </source>
</evidence>
<reference evidence="10 11" key="1">
    <citation type="submission" date="2020-08" db="EMBL/GenBank/DDBJ databases">
        <title>Genomic Encyclopedia of Type Strains, Phase IV (KMG-IV): sequencing the most valuable type-strain genomes for metagenomic binning, comparative biology and taxonomic classification.</title>
        <authorList>
            <person name="Goeker M."/>
        </authorList>
    </citation>
    <scope>NUCLEOTIDE SEQUENCE [LARGE SCALE GENOMIC DNA]</scope>
    <source>
        <strain evidence="10 11">DSM 12252</strain>
    </source>
</reference>
<dbReference type="GO" id="GO:0006310">
    <property type="term" value="P:DNA recombination"/>
    <property type="evidence" value="ECO:0007669"/>
    <property type="project" value="UniProtKB-KW"/>
</dbReference>
<comment type="function">
    <text evidence="7">SbcCD cleaves DNA hairpin structures. These structures can inhibit DNA replication and are intermediates in certain DNA recombination reactions. The complex acts as a 3'-&gt;5' double strand exonuclease that can open hairpins. It also has a 5' single-strand endonuclease activity.</text>
</comment>